<keyword evidence="2" id="KW-1185">Reference proteome</keyword>
<comment type="caution">
    <text evidence="1">The sequence shown here is derived from an EMBL/GenBank/DDBJ whole genome shotgun (WGS) entry which is preliminary data.</text>
</comment>
<reference evidence="1 2" key="1">
    <citation type="submission" date="2020-08" db="EMBL/GenBank/DDBJ databases">
        <title>Genomic Encyclopedia of Type Strains, Phase IV (KMG-IV): sequencing the most valuable type-strain genomes for metagenomic binning, comparative biology and taxonomic classification.</title>
        <authorList>
            <person name="Goeker M."/>
        </authorList>
    </citation>
    <scope>NUCLEOTIDE SEQUENCE [LARGE SCALE GENOMIC DNA]</scope>
    <source>
        <strain evidence="1 2">DSM 102983</strain>
    </source>
</reference>
<evidence type="ECO:0000313" key="2">
    <source>
        <dbReference type="Proteomes" id="UP000533637"/>
    </source>
</evidence>
<sequence>MQDDLIQECQNVILVDVWNDCAGKVMGWMSFIGFSEGFSLSKRMGYCGI</sequence>
<protein>
    <recommendedName>
        <fullName evidence="3">GNAT family N-acetyltransferase</fullName>
    </recommendedName>
</protein>
<dbReference type="Proteomes" id="UP000533637">
    <property type="component" value="Unassembled WGS sequence"/>
</dbReference>
<name>A0ABR6KG10_9BACT</name>
<organism evidence="1 2">
    <name type="scientific">Parabacteroides faecis</name>
    <dbReference type="NCBI Taxonomy" id="1217282"/>
    <lineage>
        <taxon>Bacteria</taxon>
        <taxon>Pseudomonadati</taxon>
        <taxon>Bacteroidota</taxon>
        <taxon>Bacteroidia</taxon>
        <taxon>Bacteroidales</taxon>
        <taxon>Tannerellaceae</taxon>
        <taxon>Parabacteroides</taxon>
    </lineage>
</organism>
<dbReference type="EMBL" id="JACHOC010000001">
    <property type="protein sequence ID" value="MBB4620284.1"/>
    <property type="molecule type" value="Genomic_DNA"/>
</dbReference>
<evidence type="ECO:0008006" key="3">
    <source>
        <dbReference type="Google" id="ProtNLM"/>
    </source>
</evidence>
<proteinExistence type="predicted"/>
<evidence type="ECO:0000313" key="1">
    <source>
        <dbReference type="EMBL" id="MBB4620284.1"/>
    </source>
</evidence>
<accession>A0ABR6KG10</accession>
<gene>
    <name evidence="1" type="ORF">GGQ57_000158</name>
</gene>